<evidence type="ECO:0000313" key="2">
    <source>
        <dbReference type="Proteomes" id="UP000008303"/>
    </source>
</evidence>
<dbReference type="EMBL" id="CP002558">
    <property type="protein sequence ID" value="AEE26384.1"/>
    <property type="molecule type" value="Genomic_DNA"/>
</dbReference>
<dbReference type="Proteomes" id="UP000008303">
    <property type="component" value="Chromosome"/>
</dbReference>
<evidence type="ECO:0000313" key="1">
    <source>
        <dbReference type="EMBL" id="AEE26384.1"/>
    </source>
</evidence>
<dbReference type="AlphaFoldDB" id="F4BFZ0"/>
<dbReference type="HOGENOM" id="CLU_3251914_0_0_6"/>
<proteinExistence type="predicted"/>
<sequence length="42" mass="4731">MSISHTPALVSIFVVSEQLNNNKQNRVTTKYLKPSFINIILA</sequence>
<reference evidence="2" key="1">
    <citation type="journal article" date="2011" name="Appl. Environ. Microbiol.">
        <title>Common ancestry and novel genetic traits of Francisella novicida-like isolates from North America and Australia as revealed by comparative genomic analyses.</title>
        <authorList>
            <person name="Siddaramappa S."/>
            <person name="Challacombe J.F."/>
            <person name="Petersen J.M."/>
            <person name="Pillai S."/>
            <person name="Hogg G."/>
            <person name="Kuske C.R."/>
        </authorList>
    </citation>
    <scope>NUCLEOTIDE SEQUENCE [LARGE SCALE GENOMIC DNA]</scope>
    <source>
        <strain evidence="2">3523</strain>
    </source>
</reference>
<gene>
    <name evidence="1" type="ordered locus">FN3523_1081</name>
</gene>
<dbReference type="KEGG" id="fcn:FN3523_1081"/>
<name>F4BFZ0_9GAMM</name>
<protein>
    <submittedName>
        <fullName evidence="1">Uncharacterized protein</fullName>
    </submittedName>
</protein>
<accession>F4BFZ0</accession>
<organism evidence="1 2">
    <name type="scientific">Francisella hispaniensis</name>
    <dbReference type="NCBI Taxonomy" id="622488"/>
    <lineage>
        <taxon>Bacteria</taxon>
        <taxon>Pseudomonadati</taxon>
        <taxon>Pseudomonadota</taxon>
        <taxon>Gammaproteobacteria</taxon>
        <taxon>Thiotrichales</taxon>
        <taxon>Francisellaceae</taxon>
        <taxon>Francisella</taxon>
    </lineage>
</organism>